<comment type="caution">
    <text evidence="3">The sequence shown here is derived from an EMBL/GenBank/DDBJ whole genome shotgun (WGS) entry which is preliminary data.</text>
</comment>
<keyword evidence="1" id="KW-0732">Signal</keyword>
<feature type="chain" id="PRO_5032511115" evidence="1">
    <location>
        <begin position="30"/>
        <end position="459"/>
    </location>
</feature>
<evidence type="ECO:0000256" key="1">
    <source>
        <dbReference type="SAM" id="SignalP"/>
    </source>
</evidence>
<dbReference type="InterPro" id="IPR012854">
    <property type="entry name" value="Cu_amine_oxidase-like_N"/>
</dbReference>
<organism evidence="3 4">
    <name type="scientific">Cohnella xylanilytica</name>
    <dbReference type="NCBI Taxonomy" id="557555"/>
    <lineage>
        <taxon>Bacteria</taxon>
        <taxon>Bacillati</taxon>
        <taxon>Bacillota</taxon>
        <taxon>Bacilli</taxon>
        <taxon>Bacillales</taxon>
        <taxon>Paenibacillaceae</taxon>
        <taxon>Cohnella</taxon>
    </lineage>
</organism>
<evidence type="ECO:0000313" key="4">
    <source>
        <dbReference type="Proteomes" id="UP000553776"/>
    </source>
</evidence>
<dbReference type="RefSeq" id="WP_185139099.1">
    <property type="nucleotide sequence ID" value="NZ_BORM01000020.1"/>
</dbReference>
<proteinExistence type="predicted"/>
<protein>
    <submittedName>
        <fullName evidence="3">Copper amine oxidase N-terminal domain-containing protein</fullName>
    </submittedName>
</protein>
<dbReference type="InterPro" id="IPR036582">
    <property type="entry name" value="Mao_N_sf"/>
</dbReference>
<feature type="domain" description="Copper amine oxidase-like N-terminal" evidence="2">
    <location>
        <begin position="348"/>
        <end position="450"/>
    </location>
</feature>
<keyword evidence="4" id="KW-1185">Reference proteome</keyword>
<name>A0A841U7Y1_9BACL</name>
<reference evidence="3 4" key="1">
    <citation type="submission" date="2020-08" db="EMBL/GenBank/DDBJ databases">
        <title>Cohnella phylogeny.</title>
        <authorList>
            <person name="Dunlap C."/>
        </authorList>
    </citation>
    <scope>NUCLEOTIDE SEQUENCE [LARGE SCALE GENOMIC DNA]</scope>
    <source>
        <strain evidence="3 4">DSM 25239</strain>
    </source>
</reference>
<gene>
    <name evidence="3" type="ORF">H7B90_27455</name>
</gene>
<dbReference type="Pfam" id="PF07833">
    <property type="entry name" value="Cu_amine_oxidN1"/>
    <property type="match status" value="1"/>
</dbReference>
<evidence type="ECO:0000313" key="3">
    <source>
        <dbReference type="EMBL" id="MBB6695138.1"/>
    </source>
</evidence>
<evidence type="ECO:0000259" key="2">
    <source>
        <dbReference type="Pfam" id="PF07833"/>
    </source>
</evidence>
<dbReference type="SUPFAM" id="SSF55383">
    <property type="entry name" value="Copper amine oxidase, domain N"/>
    <property type="match status" value="1"/>
</dbReference>
<accession>A0A841U7Y1</accession>
<dbReference type="Proteomes" id="UP000553776">
    <property type="component" value="Unassembled WGS sequence"/>
</dbReference>
<dbReference type="Gene3D" id="3.30.457.10">
    <property type="entry name" value="Copper amine oxidase-like, N-terminal domain"/>
    <property type="match status" value="1"/>
</dbReference>
<feature type="signal peptide" evidence="1">
    <location>
        <begin position="1"/>
        <end position="29"/>
    </location>
</feature>
<dbReference type="EMBL" id="JACJVR010000112">
    <property type="protein sequence ID" value="MBB6695138.1"/>
    <property type="molecule type" value="Genomic_DNA"/>
</dbReference>
<dbReference type="AlphaFoldDB" id="A0A841U7Y1"/>
<sequence>MTRLSKWILSISALGLALGGGFAGGTASAADDAAVQVKEFRYLDKELDRISLDTASEPDGTRDGHLSLQIDAGAGAEIKSITMKTADKDGKDVNHGIWKTYKEQEGDNGYLLVVVKDGKIVNPTFQATLGQFEGINQLELYASDNNGMKPGEYYYLEIVTGTGTVKSPVTPFVDAESSYAPVSIREFSSLDLKSDLTGSAFFEPDEREDGHFRLKLTFAQQTEVLAVILRPTDKDGKEAYKGLWRTNRAGVGWLLGIKQGDTVITPEFKKDVQEPVGKFRGTVTWDLYASNNGGIQNGQYFTVEIETKFGTIVSKPIEFGNPASNFVDDTPIGFKTIMLTLQSTKAFVNDEPMELQVAPFTYEGRTVVPIRFVAEALGAKVDWNKTTRKVTLEKDGTKIEIVIDQKEAVVDGQKVALDAPAIVRNDVTLLPIRFVSESLKMKVFFDDGEIVITDAQEQA</sequence>